<dbReference type="GeneID" id="16574409"/>
<dbReference type="Proteomes" id="UP000266720">
    <property type="component" value="Chromosome"/>
</dbReference>
<evidence type="ECO:0000313" key="6">
    <source>
        <dbReference type="EMBL" id="AJB41896.1"/>
    </source>
</evidence>
<feature type="domain" description="Alcohol dehydrogenase-like N-terminal" evidence="5">
    <location>
        <begin position="24"/>
        <end position="125"/>
    </location>
</feature>
<dbReference type="SUPFAM" id="SSF51735">
    <property type="entry name" value="NAD(P)-binding Rossmann-fold domains"/>
    <property type="match status" value="1"/>
</dbReference>
<dbReference type="InterPro" id="IPR013154">
    <property type="entry name" value="ADH-like_N"/>
</dbReference>
<gene>
    <name evidence="6" type="ORF">TCARB_0844</name>
</gene>
<dbReference type="GO" id="GO:0030554">
    <property type="term" value="F:adenyl nucleotide binding"/>
    <property type="evidence" value="ECO:0007669"/>
    <property type="project" value="UniProtKB-ARBA"/>
</dbReference>
<evidence type="ECO:0000313" key="7">
    <source>
        <dbReference type="Proteomes" id="UP000266720"/>
    </source>
</evidence>
<keyword evidence="3" id="KW-0119">Carbohydrate metabolism</keyword>
<dbReference type="Pfam" id="PF08240">
    <property type="entry name" value="ADH_N"/>
    <property type="match status" value="1"/>
</dbReference>
<dbReference type="EMBL" id="CP007493">
    <property type="protein sequence ID" value="AJB41896.1"/>
    <property type="molecule type" value="Genomic_DNA"/>
</dbReference>
<feature type="domain" description="Alcohol dehydrogenase-like C-terminal" evidence="4">
    <location>
        <begin position="171"/>
        <end position="291"/>
    </location>
</feature>
<dbReference type="InterPro" id="IPR036291">
    <property type="entry name" value="NAD(P)-bd_dom_sf"/>
</dbReference>
<keyword evidence="2" id="KW-0560">Oxidoreductase</keyword>
<dbReference type="RefSeq" id="WP_020963410.1">
    <property type="nucleotide sequence ID" value="NZ_CP007493.1"/>
</dbReference>
<dbReference type="InterPro" id="IPR013149">
    <property type="entry name" value="ADH-like_C"/>
</dbReference>
<dbReference type="InterPro" id="IPR050129">
    <property type="entry name" value="Zn_alcohol_dh"/>
</dbReference>
<evidence type="ECO:0000256" key="3">
    <source>
        <dbReference type="ARBA" id="ARBA00023277"/>
    </source>
</evidence>
<dbReference type="GO" id="GO:0051262">
    <property type="term" value="P:protein tetramerization"/>
    <property type="evidence" value="ECO:0007669"/>
    <property type="project" value="UniProtKB-ARBA"/>
</dbReference>
<reference evidence="7" key="1">
    <citation type="book" date="2010" name="EXTREMOPHILES" publisher="0:0-0">
        <title>Complete genome sequences of ten hyperthermophilic archaea reveal their metabolic capabilities and possible ecological roles.</title>
        <editorList>
            <person name="?"/>
        </editorList>
        <authorList>
            <person name="Ravin N.V."/>
            <person name="Mardanov A.V."/>
            <person name="Bonch-Osmolovskaya E.A."/>
            <person name="Skryabin K.G."/>
        </authorList>
    </citation>
    <scope>NUCLEOTIDE SEQUENCE [LARGE SCALE GENOMIC DNA]</scope>
    <source>
        <strain evidence="7">1505</strain>
    </source>
</reference>
<dbReference type="SUPFAM" id="SSF50129">
    <property type="entry name" value="GroES-like"/>
    <property type="match status" value="1"/>
</dbReference>
<evidence type="ECO:0000259" key="5">
    <source>
        <dbReference type="Pfam" id="PF08240"/>
    </source>
</evidence>
<dbReference type="PANTHER" id="PTHR43401:SF2">
    <property type="entry name" value="L-THREONINE 3-DEHYDROGENASE"/>
    <property type="match status" value="1"/>
</dbReference>
<dbReference type="InterPro" id="IPR011032">
    <property type="entry name" value="GroES-like_sf"/>
</dbReference>
<dbReference type="PANTHER" id="PTHR43401">
    <property type="entry name" value="L-THREONINE 3-DEHYDROGENASE"/>
    <property type="match status" value="1"/>
</dbReference>
<proteinExistence type="predicted"/>
<organism evidence="6 7">
    <name type="scientific">Thermofilum adornatum 1505</name>
    <dbReference type="NCBI Taxonomy" id="697581"/>
    <lineage>
        <taxon>Archaea</taxon>
        <taxon>Thermoproteota</taxon>
        <taxon>Thermoprotei</taxon>
        <taxon>Thermofilales</taxon>
        <taxon>Thermofilaceae</taxon>
        <taxon>Thermofilum</taxon>
    </lineage>
</organism>
<name>A0A3G1A552_9CREN</name>
<dbReference type="Gene3D" id="3.90.180.10">
    <property type="entry name" value="Medium-chain alcohol dehydrogenases, catalytic domain"/>
    <property type="match status" value="1"/>
</dbReference>
<keyword evidence="1" id="KW-0521">NADP</keyword>
<dbReference type="AlphaFoldDB" id="A0A3G1A552"/>
<dbReference type="GO" id="GO:0016616">
    <property type="term" value="F:oxidoreductase activity, acting on the CH-OH group of donors, NAD or NADP as acceptor"/>
    <property type="evidence" value="ECO:0007669"/>
    <property type="project" value="UniProtKB-ARBA"/>
</dbReference>
<dbReference type="STRING" id="697581.TCARB_0844"/>
<dbReference type="GO" id="GO:0043168">
    <property type="term" value="F:anion binding"/>
    <property type="evidence" value="ECO:0007669"/>
    <property type="project" value="UniProtKB-ARBA"/>
</dbReference>
<dbReference type="Pfam" id="PF00107">
    <property type="entry name" value="ADH_zinc_N"/>
    <property type="match status" value="1"/>
</dbReference>
<accession>A0A3G1A552</accession>
<evidence type="ECO:0000259" key="4">
    <source>
        <dbReference type="Pfam" id="PF00107"/>
    </source>
</evidence>
<dbReference type="GeneID" id="25406271"/>
<sequence>MKAALLSGPRLLRVTDVPIPSRPQGWALVKTLAVGICGTDKAFYTGSYPLFKKPLIPGHEVVGIVVEGSRSLVGRTVVSEINFPCWSCEACRSGMYTHCPYKKTLGIDFDGGMAEYFVAPESALHLAEGLDTVVATEVEPLAALIHGLRVTPVGPEDTVAIIGTGNLAYLLYQLLKLRGAKPVIIARKGSPKASLLVLEGFRVAYVEDTSKLLEETWMGLGFDVVFDVSGDPSAVEFAIDIARPRGTVHLKSTPGSRSNVNLTRAVVKEVKIATSRCGDFRDFEEAIKLLKSGAVKPKITSVFVGVESIPEAFEKALEREQFKVAIRMI</sequence>
<dbReference type="Gene3D" id="3.40.50.720">
    <property type="entry name" value="NAD(P)-binding Rossmann-like Domain"/>
    <property type="match status" value="1"/>
</dbReference>
<evidence type="ECO:0000256" key="2">
    <source>
        <dbReference type="ARBA" id="ARBA00023002"/>
    </source>
</evidence>
<dbReference type="KEGG" id="tcb:TCARB_0844"/>
<protein>
    <submittedName>
        <fullName evidence="6">Alcohol dehydrogenase</fullName>
    </submittedName>
</protein>
<evidence type="ECO:0000256" key="1">
    <source>
        <dbReference type="ARBA" id="ARBA00022857"/>
    </source>
</evidence>